<evidence type="ECO:0000256" key="1">
    <source>
        <dbReference type="ARBA" id="ARBA00022701"/>
    </source>
</evidence>
<feature type="non-terminal residue" evidence="11">
    <location>
        <position position="1"/>
    </location>
</feature>
<organism evidence="11">
    <name type="scientific">Anthurium amnicola</name>
    <dbReference type="NCBI Taxonomy" id="1678845"/>
    <lineage>
        <taxon>Eukaryota</taxon>
        <taxon>Viridiplantae</taxon>
        <taxon>Streptophyta</taxon>
        <taxon>Embryophyta</taxon>
        <taxon>Tracheophyta</taxon>
        <taxon>Spermatophyta</taxon>
        <taxon>Magnoliopsida</taxon>
        <taxon>Liliopsida</taxon>
        <taxon>Araceae</taxon>
        <taxon>Pothoideae</taxon>
        <taxon>Potheae</taxon>
        <taxon>Anthurium</taxon>
    </lineage>
</organism>
<dbReference type="Gene3D" id="3.40.850.10">
    <property type="entry name" value="Kinesin motor domain"/>
    <property type="match status" value="1"/>
</dbReference>
<dbReference type="GO" id="GO:0008017">
    <property type="term" value="F:microtubule binding"/>
    <property type="evidence" value="ECO:0007669"/>
    <property type="project" value="InterPro"/>
</dbReference>
<dbReference type="GO" id="GO:0005874">
    <property type="term" value="C:microtubule"/>
    <property type="evidence" value="ECO:0007669"/>
    <property type="project" value="UniProtKB-KW"/>
</dbReference>
<reference evidence="11" key="1">
    <citation type="submission" date="2015-07" db="EMBL/GenBank/DDBJ databases">
        <title>Transcriptome Assembly of Anthurium amnicola.</title>
        <authorList>
            <person name="Suzuki J."/>
        </authorList>
    </citation>
    <scope>NUCLEOTIDE SEQUENCE</scope>
</reference>
<dbReference type="GO" id="GO:0007018">
    <property type="term" value="P:microtubule-based movement"/>
    <property type="evidence" value="ECO:0007669"/>
    <property type="project" value="InterPro"/>
</dbReference>
<dbReference type="AlphaFoldDB" id="A0A1D1Z3I0"/>
<keyword evidence="5 7" id="KW-0505">Motor protein</keyword>
<keyword evidence="2 7" id="KW-0547">Nucleotide-binding</keyword>
<dbReference type="InterPro" id="IPR027417">
    <property type="entry name" value="P-loop_NTPase"/>
</dbReference>
<keyword evidence="1" id="KW-0493">Microtubule</keyword>
<dbReference type="Pfam" id="PF00225">
    <property type="entry name" value="Kinesin"/>
    <property type="match status" value="1"/>
</dbReference>
<evidence type="ECO:0000256" key="5">
    <source>
        <dbReference type="ARBA" id="ARBA00023175"/>
    </source>
</evidence>
<keyword evidence="3 7" id="KW-0067">ATP-binding</keyword>
<comment type="similarity">
    <text evidence="6">Belongs to the TRAFAC class myosin-kinesin ATPase superfamily. Kinesin family. KIN-12 subfamily.</text>
</comment>
<feature type="compositionally biased region" description="Polar residues" evidence="9">
    <location>
        <begin position="662"/>
        <end position="682"/>
    </location>
</feature>
<feature type="binding site" evidence="7">
    <location>
        <begin position="185"/>
        <end position="192"/>
    </location>
    <ligand>
        <name>ATP</name>
        <dbReference type="ChEBI" id="CHEBI:30616"/>
    </ligand>
</feature>
<evidence type="ECO:0000256" key="2">
    <source>
        <dbReference type="ARBA" id="ARBA00022741"/>
    </source>
</evidence>
<feature type="coiled-coil region" evidence="8">
    <location>
        <begin position="831"/>
        <end position="858"/>
    </location>
</feature>
<dbReference type="PANTHER" id="PTHR37739:SF16">
    <property type="entry name" value="KINESIN-LIKE PROTEIN"/>
    <property type="match status" value="1"/>
</dbReference>
<evidence type="ECO:0000256" key="4">
    <source>
        <dbReference type="ARBA" id="ARBA00023054"/>
    </source>
</evidence>
<evidence type="ECO:0000256" key="9">
    <source>
        <dbReference type="SAM" id="MobiDB-lite"/>
    </source>
</evidence>
<keyword evidence="4 8" id="KW-0175">Coiled coil</keyword>
<evidence type="ECO:0000256" key="8">
    <source>
        <dbReference type="SAM" id="Coils"/>
    </source>
</evidence>
<dbReference type="InterPro" id="IPR001752">
    <property type="entry name" value="Kinesin_motor_dom"/>
</dbReference>
<evidence type="ECO:0000259" key="10">
    <source>
        <dbReference type="PROSITE" id="PS50067"/>
    </source>
</evidence>
<dbReference type="EMBL" id="GDJX01006527">
    <property type="protein sequence ID" value="JAT61409.1"/>
    <property type="molecule type" value="Transcribed_RNA"/>
</dbReference>
<dbReference type="InterPro" id="IPR036961">
    <property type="entry name" value="Kinesin_motor_dom_sf"/>
</dbReference>
<feature type="compositionally biased region" description="Basic and acidic residues" evidence="9">
    <location>
        <begin position="892"/>
        <end position="920"/>
    </location>
</feature>
<evidence type="ECO:0000256" key="6">
    <source>
        <dbReference type="ARBA" id="ARBA00034488"/>
    </source>
</evidence>
<feature type="region of interest" description="Disordered" evidence="9">
    <location>
        <begin position="646"/>
        <end position="719"/>
    </location>
</feature>
<dbReference type="InterPro" id="IPR044986">
    <property type="entry name" value="KIF15/KIN-12"/>
</dbReference>
<dbReference type="GO" id="GO:0009524">
    <property type="term" value="C:phragmoplast"/>
    <property type="evidence" value="ECO:0007669"/>
    <property type="project" value="UniProtKB-ARBA"/>
</dbReference>
<protein>
    <submittedName>
        <fullName evidence="11">Kinesin-like protein KIF15</fullName>
    </submittedName>
</protein>
<dbReference type="GO" id="GO:0003777">
    <property type="term" value="F:microtubule motor activity"/>
    <property type="evidence" value="ECO:0007669"/>
    <property type="project" value="InterPro"/>
</dbReference>
<feature type="coiled-coil region" evidence="8">
    <location>
        <begin position="1108"/>
        <end position="1149"/>
    </location>
</feature>
<dbReference type="FunFam" id="3.40.850.10:FF:000052">
    <property type="entry name" value="Kinesin-like protein KIN-12F"/>
    <property type="match status" value="1"/>
</dbReference>
<feature type="region of interest" description="Disordered" evidence="9">
    <location>
        <begin position="1"/>
        <end position="92"/>
    </location>
</feature>
<dbReference type="PROSITE" id="PS50067">
    <property type="entry name" value="KINESIN_MOTOR_2"/>
    <property type="match status" value="1"/>
</dbReference>
<dbReference type="PRINTS" id="PR00380">
    <property type="entry name" value="KINESINHEAVY"/>
</dbReference>
<sequence>PPLPQISLFRQREEEDEAMSPGALETLSSPLSPVLHGSNHRSSPKAMSPVRRSSRSGRENAPPADPNIQVHRPASPSVLKKSPTRVRDPPKVVHGANAAEDGVLDASDSSVKVFVRIRPTHGHEKGEDQVAKKVSSNSLVVGGRAFTFNSVLGPEATQEDIFQLVGLPLVKNSMAGYNTSILSYGETGSGKTYTMWGPLSSMVEDNSINTYQGIAPRIFCLLFQEIQKKQDNAVEKQISFQCRCSFLEIHNEQINDLLDPSQRNLQIRDDTKNGFYIENLTEEYVTSLQDVTQIILKGLSSRKVGATSVNSKSSRSHIVLTCVIESWCKGASTECFSSSKISRISLIDLAGSDRNKPNDADRHCIREGRRVLKSLSSLGKLVNILVDENHSGEHKNTPYKDSCLTFLLKESLGGNAKVAFICTVSPDARCQSGTLSTLRFAQRAKSIQNTAVVNEITEDYVNDLSNQIRHLKEELMREKTYQDNAVGPTSGHFRGDKSRQSLNLLRVSLNRSLVLPIPNMDNDSEEEVDTNEEDVNQLCEQLDGLLEENLNIMISHDNDRHISYIKDNPGTDNSNKRDSIIISSFNLECRNDISMQDSNLDEMNRKPALEMRINDSKLTENQQTQKDLPKIEKEYELQHSLSATNLSAIPCPPSPALHEPTLSESPKASSSVEKNMAGSSSHSDGKRDDPVSMKSEDVSIKKSEHIRSSLQSKKLSPTDSLAASLQRGLQVIEYHQKNSASRRTSLAFSFDHLIAKPCEATESADVHTQASPDMELLLSNSNAPFICTFCRQKNDNNMQIIPINEVGNDEGLNNHLLEDNEESLTDIISRKNELEKICEEQAAKINQLNNLVEQYKKECKTNLIMKRSVGTESTRVMLAKEVQDEDNDASLEDAREKHSEVPEARTKSNESRREQQDHEGQSVSMDISSNDSLLQLLRNGPVNAHEDREEFERERQRWTESESRWISLTEELRIDLESHRRLAEKRDNELTLEKKCSAELDDALHRAILGHARIIEHYAELQEKHNDLVERHRRVMEGVAHVKKAAAKAGAKGAGSAFAEALAAELSALRVEREREIGYLKKQNKGLRLQLKDTAEAVHAAGELLVRLREAEAAVSVSEDKYEKAQQEMEKLRKQMEKLKKKHAMEMVTVKHYLAESRLPESALEPLFRSDAAEGNRSTVADDDQSWRAAFVPSYR</sequence>
<feature type="compositionally biased region" description="Polar residues" evidence="9">
    <location>
        <begin position="708"/>
        <end position="719"/>
    </location>
</feature>
<feature type="domain" description="Kinesin motor" evidence="10">
    <location>
        <begin position="110"/>
        <end position="447"/>
    </location>
</feature>
<dbReference type="GO" id="GO:0005524">
    <property type="term" value="F:ATP binding"/>
    <property type="evidence" value="ECO:0007669"/>
    <property type="project" value="UniProtKB-UniRule"/>
</dbReference>
<evidence type="ECO:0000256" key="3">
    <source>
        <dbReference type="ARBA" id="ARBA00022840"/>
    </source>
</evidence>
<proteinExistence type="inferred from homology"/>
<dbReference type="PANTHER" id="PTHR37739">
    <property type="entry name" value="KINESIN-LIKE PROTEIN KIN-12D"/>
    <property type="match status" value="1"/>
</dbReference>
<name>A0A1D1Z3I0_9ARAE</name>
<gene>
    <name evidence="11" type="primary">KIF15_9</name>
    <name evidence="11" type="ORF">g.58107</name>
</gene>
<evidence type="ECO:0000313" key="11">
    <source>
        <dbReference type="EMBL" id="JAT61409.1"/>
    </source>
</evidence>
<dbReference type="SMART" id="SM00129">
    <property type="entry name" value="KISc"/>
    <property type="match status" value="1"/>
</dbReference>
<accession>A0A1D1Z3I0</accession>
<evidence type="ECO:0000256" key="7">
    <source>
        <dbReference type="PROSITE-ProRule" id="PRU00283"/>
    </source>
</evidence>
<dbReference type="SUPFAM" id="SSF52540">
    <property type="entry name" value="P-loop containing nucleoside triphosphate hydrolases"/>
    <property type="match status" value="1"/>
</dbReference>
<feature type="coiled-coil region" evidence="8">
    <location>
        <begin position="454"/>
        <end position="481"/>
    </location>
</feature>
<feature type="region of interest" description="Disordered" evidence="9">
    <location>
        <begin position="876"/>
        <end position="928"/>
    </location>
</feature>
<feature type="compositionally biased region" description="Basic and acidic residues" evidence="9">
    <location>
        <begin position="683"/>
        <end position="707"/>
    </location>
</feature>